<accession>M1A444</accession>
<dbReference type="HOGENOM" id="CLU_2547033_0_0_1"/>
<reference evidence="2" key="1">
    <citation type="journal article" date="2011" name="Nature">
        <title>Genome sequence and analysis of the tuber crop potato.</title>
        <authorList>
            <consortium name="The Potato Genome Sequencing Consortium"/>
        </authorList>
    </citation>
    <scope>NUCLEOTIDE SEQUENCE [LARGE SCALE GENOMIC DNA]</scope>
    <source>
        <strain evidence="2">cv. DM1-3 516 R44</strain>
    </source>
</reference>
<evidence type="ECO:0000313" key="2">
    <source>
        <dbReference type="Proteomes" id="UP000011115"/>
    </source>
</evidence>
<dbReference type="EnsemblPlants" id="PGSC0003DMT400014376">
    <property type="protein sequence ID" value="PGSC0003DMT400014376"/>
    <property type="gene ID" value="PGSC0003DMG403005640"/>
</dbReference>
<organism evidence="1 2">
    <name type="scientific">Solanum tuberosum</name>
    <name type="common">Potato</name>
    <dbReference type="NCBI Taxonomy" id="4113"/>
    <lineage>
        <taxon>Eukaryota</taxon>
        <taxon>Viridiplantae</taxon>
        <taxon>Streptophyta</taxon>
        <taxon>Embryophyta</taxon>
        <taxon>Tracheophyta</taxon>
        <taxon>Spermatophyta</taxon>
        <taxon>Magnoliopsida</taxon>
        <taxon>eudicotyledons</taxon>
        <taxon>Gunneridae</taxon>
        <taxon>Pentapetalae</taxon>
        <taxon>asterids</taxon>
        <taxon>lamiids</taxon>
        <taxon>Solanales</taxon>
        <taxon>Solanaceae</taxon>
        <taxon>Solanoideae</taxon>
        <taxon>Solaneae</taxon>
        <taxon>Solanum</taxon>
    </lineage>
</organism>
<dbReference type="Gramene" id="PGSC0003DMT400014376">
    <property type="protein sequence ID" value="PGSC0003DMT400014376"/>
    <property type="gene ID" value="PGSC0003DMG403005640"/>
</dbReference>
<sequence length="83" mass="9273">MKLNDSVFYSAPTASKSFQGIGHRVDSIVQLAVDQHISHPETIVATHTRATQAAREDIHYPNEEAVRKTQGCIFSKIVHHVNH</sequence>
<keyword evidence="2" id="KW-1185">Reference proteome</keyword>
<evidence type="ECO:0000313" key="1">
    <source>
        <dbReference type="EnsemblPlants" id="PGSC0003DMT400014376"/>
    </source>
</evidence>
<dbReference type="Proteomes" id="UP000011115">
    <property type="component" value="Unassembled WGS sequence"/>
</dbReference>
<name>M1A444_SOLTU</name>
<proteinExistence type="predicted"/>
<dbReference type="ExpressionAtlas" id="M1A444">
    <property type="expression patterns" value="baseline and differential"/>
</dbReference>
<dbReference type="AlphaFoldDB" id="M1A444"/>
<reference evidence="1" key="2">
    <citation type="submission" date="2015-06" db="UniProtKB">
        <authorList>
            <consortium name="EnsemblPlants"/>
        </authorList>
    </citation>
    <scope>IDENTIFICATION</scope>
    <source>
        <strain evidence="1">DM1-3 516 R44</strain>
    </source>
</reference>
<protein>
    <submittedName>
        <fullName evidence="1">HUELLENLOS</fullName>
    </submittedName>
</protein>